<dbReference type="PANTHER" id="PTHR42783">
    <property type="entry name" value="GLUTAMATE SYNTHASE [NADPH] SMALL CHAIN"/>
    <property type="match status" value="1"/>
</dbReference>
<keyword evidence="6" id="KW-1185">Reference proteome</keyword>
<evidence type="ECO:0000256" key="1">
    <source>
        <dbReference type="ARBA" id="ARBA00022723"/>
    </source>
</evidence>
<reference evidence="5 6" key="1">
    <citation type="submission" date="2019-08" db="EMBL/GenBank/DDBJ databases">
        <title>In-depth cultivation of the pig gut microbiome towards novel bacterial diversity and tailored functional studies.</title>
        <authorList>
            <person name="Wylensek D."/>
            <person name="Hitch T.C.A."/>
            <person name="Clavel T."/>
        </authorList>
    </citation>
    <scope>NUCLEOTIDE SEQUENCE [LARGE SCALE GENOMIC DNA]</scope>
    <source>
        <strain evidence="5 6">NM-380-WT-3C1</strain>
    </source>
</reference>
<dbReference type="AlphaFoldDB" id="A0A7X2PD63"/>
<dbReference type="PRINTS" id="PR00419">
    <property type="entry name" value="ADXRDTASE"/>
</dbReference>
<dbReference type="GO" id="GO:0051536">
    <property type="term" value="F:iron-sulfur cluster binding"/>
    <property type="evidence" value="ECO:0007669"/>
    <property type="project" value="UniProtKB-KW"/>
</dbReference>
<keyword evidence="1" id="KW-0479">Metal-binding</keyword>
<feature type="domain" description="4Fe-4S ferredoxin-type" evidence="4">
    <location>
        <begin position="956"/>
        <end position="985"/>
    </location>
</feature>
<dbReference type="GO" id="GO:0046872">
    <property type="term" value="F:metal ion binding"/>
    <property type="evidence" value="ECO:0007669"/>
    <property type="project" value="UniProtKB-KW"/>
</dbReference>
<dbReference type="PROSITE" id="PS00198">
    <property type="entry name" value="4FE4S_FER_1"/>
    <property type="match status" value="1"/>
</dbReference>
<keyword evidence="2" id="KW-0408">Iron</keyword>
<proteinExistence type="predicted"/>
<gene>
    <name evidence="5" type="primary">ygfK</name>
    <name evidence="5" type="ORF">FYJ80_07865</name>
</gene>
<dbReference type="Pfam" id="PF14691">
    <property type="entry name" value="Fer4_20"/>
    <property type="match status" value="1"/>
</dbReference>
<dbReference type="NCBIfam" id="TIGR03315">
    <property type="entry name" value="Se_ygfK"/>
    <property type="match status" value="1"/>
</dbReference>
<dbReference type="Proteomes" id="UP000460549">
    <property type="component" value="Unassembled WGS sequence"/>
</dbReference>
<dbReference type="PROSITE" id="PS51379">
    <property type="entry name" value="4FE4S_FER_2"/>
    <property type="match status" value="1"/>
</dbReference>
<dbReference type="InterPro" id="IPR023753">
    <property type="entry name" value="FAD/NAD-binding_dom"/>
</dbReference>
<protein>
    <submittedName>
        <fullName evidence="5">Putative selenate reductase subunit YgfK</fullName>
    </submittedName>
</protein>
<keyword evidence="3" id="KW-0411">Iron-sulfur</keyword>
<dbReference type="Pfam" id="PF07992">
    <property type="entry name" value="Pyr_redox_2"/>
    <property type="match status" value="1"/>
</dbReference>
<dbReference type="RefSeq" id="WP_154425739.1">
    <property type="nucleotide sequence ID" value="NZ_VUNN01000015.1"/>
</dbReference>
<dbReference type="Gene3D" id="1.10.1060.10">
    <property type="entry name" value="Alpha-helical ferredoxin"/>
    <property type="match status" value="1"/>
</dbReference>
<dbReference type="InterPro" id="IPR028261">
    <property type="entry name" value="DPD_II"/>
</dbReference>
<dbReference type="SUPFAM" id="SSF51971">
    <property type="entry name" value="Nucleotide-binding domain"/>
    <property type="match status" value="1"/>
</dbReference>
<dbReference type="PANTHER" id="PTHR42783:SF3">
    <property type="entry name" value="GLUTAMATE SYNTHASE [NADPH] SMALL CHAIN-RELATED"/>
    <property type="match status" value="1"/>
</dbReference>
<dbReference type="SUPFAM" id="SSF51395">
    <property type="entry name" value="FMN-linked oxidoreductases"/>
    <property type="match status" value="1"/>
</dbReference>
<name>A0A7X2PD63_9SPIO</name>
<dbReference type="InterPro" id="IPR017900">
    <property type="entry name" value="4Fe4S_Fe_S_CS"/>
</dbReference>
<dbReference type="Gene3D" id="3.50.50.60">
    <property type="entry name" value="FAD/NAD(P)-binding domain"/>
    <property type="match status" value="2"/>
</dbReference>
<dbReference type="EMBL" id="VUNN01000015">
    <property type="protein sequence ID" value="MSU06689.1"/>
    <property type="molecule type" value="Genomic_DNA"/>
</dbReference>
<dbReference type="SUPFAM" id="SSF46548">
    <property type="entry name" value="alpha-helical ferredoxin"/>
    <property type="match status" value="1"/>
</dbReference>
<dbReference type="GO" id="GO:0016491">
    <property type="term" value="F:oxidoreductase activity"/>
    <property type="evidence" value="ECO:0007669"/>
    <property type="project" value="InterPro"/>
</dbReference>
<dbReference type="InterPro" id="IPR017701">
    <property type="entry name" value="Se_rdtase_YgfK"/>
</dbReference>
<accession>A0A7X2PD63</accession>
<dbReference type="InterPro" id="IPR036188">
    <property type="entry name" value="FAD/NAD-bd_sf"/>
</dbReference>
<sequence length="1055" mass="117247">MADKMRPVPFVNLLERIVGEYRNEGSVFSIHESEFYVPKKDKAIKVFNQECVTPLGPAAGPHTQLAQNIIAAYLTGARFIELKTVQIMDTLEIAKPCIDARDEGYNVEWSTEYTLPKAYDEYLKAWIILHIIETLMQGGKFEKPSFIFNMSVGYNLEGIKTERMQKFINSMLDADVDGRFDGYIDSVKKVFEDGFLAGTPWEGLESSVVKMLPKISKKISPSVTISTMHGCPPKEIEAICTYMLTEKHIDTFVKLNPTLLGFDEVRRILDELGYVYVGLKRESFEHDLQYGDAITMLTRLIALAKKENRGFGVKLTNTLGSVNDQGVLPGDEMYMSGRTLLPISTSVALRLSKEFDGKLPISYSGGANALTVKDLFESGIHPITLATDMLKPGGYNRMKQLCEIAYSSDGWKMNEIDNSKLEALNTKARDRKYFINKDFRGTNKAKDSTPLTLTDCYVSPCVSACPIHQDIPEYVQLMGEGKVAEALAVILDKNALPNITGWICDHQCQNHCTRLDYEGPVKIREMKRLAAQQGLDEYLSEIWEKPSEPANVKAAVVGAGPAGLSAALFLARAGFKTEIFERESCAGGVVSNIIPEFRIPREVVERDVNFILSNGVDIHYSVTPEDVKIEKLKSQGFDYIFYAIGAEKENKINIEGEGLIVDATTFLGSDKKGEEYSLGSDVIVVGGGNTAMDAARAAIRKGAKVTVVYRRSFAEMPADREEYEAALEDGVKFAFLTNPKKLENGVLTLSVMKLGEKDKSGRRRPEDTGEVITLNCSAIITATGNKPDCDMFASLGVSIVDGYPTDSEGVYIVGDSLTGPTTVVRCIASARSAVDRAIDAVIAKLESEVAESEHDEDCDCGCHDDNCDCGCHDSEEEYSDEELEAEENEFFQSIRERKSRILRSCDKCSSKEFMKTEACRCVECSYLCNKCVEVCPNRANMAIDLRDTGLFDDPFQILHIDAYCNECGNCATFCPHDGGPYLKKFTLFSRKDDFENSTNSGFFIFAEKIIARVDGKIIEGKVFDDHADIELDEELLAIINRVITRYSYLLNSVEE</sequence>
<dbReference type="InterPro" id="IPR009051">
    <property type="entry name" value="Helical_ferredxn"/>
</dbReference>
<evidence type="ECO:0000259" key="4">
    <source>
        <dbReference type="PROSITE" id="PS51379"/>
    </source>
</evidence>
<evidence type="ECO:0000256" key="2">
    <source>
        <dbReference type="ARBA" id="ARBA00023004"/>
    </source>
</evidence>
<evidence type="ECO:0000313" key="6">
    <source>
        <dbReference type="Proteomes" id="UP000460549"/>
    </source>
</evidence>
<comment type="caution">
    <text evidence="5">The sequence shown here is derived from an EMBL/GenBank/DDBJ whole genome shotgun (WGS) entry which is preliminary data.</text>
</comment>
<evidence type="ECO:0000313" key="5">
    <source>
        <dbReference type="EMBL" id="MSU06689.1"/>
    </source>
</evidence>
<dbReference type="InterPro" id="IPR017896">
    <property type="entry name" value="4Fe4S_Fe-S-bd"/>
</dbReference>
<organism evidence="5 6">
    <name type="scientific">Bullifex porci</name>
    <dbReference type="NCBI Taxonomy" id="2606638"/>
    <lineage>
        <taxon>Bacteria</taxon>
        <taxon>Pseudomonadati</taxon>
        <taxon>Spirochaetota</taxon>
        <taxon>Spirochaetia</taxon>
        <taxon>Spirochaetales</taxon>
        <taxon>Spirochaetaceae</taxon>
        <taxon>Bullifex</taxon>
    </lineage>
</organism>
<evidence type="ECO:0000256" key="3">
    <source>
        <dbReference type="ARBA" id="ARBA00023014"/>
    </source>
</evidence>
<dbReference type="SUPFAM" id="SSF54862">
    <property type="entry name" value="4Fe-4S ferredoxins"/>
    <property type="match status" value="1"/>
</dbReference>